<sequence length="313" mass="35604">MATFTDLPCTLVYYIIFLLVQSSGGAADFARIISVCRDFHLYAEDGSVLRVVDFNMKMKSVKFYNFLNVKGLLVKCSEAGNVAAQHVLAKVILLSSTHLLLSEGKRKVFPFSDDPCDGLKLKRLIRDTNVPAQNSKVSSFMSYFSPLQVHTSDSPTRLVHHQLVKRFLINANLDDLIEMDILLRYGIRYLMSDTRENSTLIYCITKMVSLACYIGYLAKVNESFSDCLRWVREFLEVHSDRGFYKVSGKYTCLRHLVVRKCIMTAGLDSREALRDENFVEALRQEVSDKLGQSYIGLSEMRAAAVDHFENEVE</sequence>
<dbReference type="EMBL" id="CP093347">
    <property type="protein sequence ID" value="WOG99610.1"/>
    <property type="molecule type" value="Genomic_DNA"/>
</dbReference>
<accession>A0AAF0X4K7</accession>
<evidence type="ECO:0000313" key="3">
    <source>
        <dbReference type="Proteomes" id="UP000077755"/>
    </source>
</evidence>
<proteinExistence type="predicted"/>
<keyword evidence="1" id="KW-0732">Signal</keyword>
<feature type="chain" id="PRO_5041915258" evidence="1">
    <location>
        <begin position="27"/>
        <end position="313"/>
    </location>
</feature>
<dbReference type="AlphaFoldDB" id="A0AAF0X4K7"/>
<dbReference type="Proteomes" id="UP000077755">
    <property type="component" value="Chromosome 5"/>
</dbReference>
<name>A0AAF0X4K7_DAUCS</name>
<feature type="signal peptide" evidence="1">
    <location>
        <begin position="1"/>
        <end position="26"/>
    </location>
</feature>
<evidence type="ECO:0000313" key="2">
    <source>
        <dbReference type="EMBL" id="WOG99610.1"/>
    </source>
</evidence>
<gene>
    <name evidence="2" type="ORF">DCAR_0518963</name>
</gene>
<organism evidence="2 3">
    <name type="scientific">Daucus carota subsp. sativus</name>
    <name type="common">Carrot</name>
    <dbReference type="NCBI Taxonomy" id="79200"/>
    <lineage>
        <taxon>Eukaryota</taxon>
        <taxon>Viridiplantae</taxon>
        <taxon>Streptophyta</taxon>
        <taxon>Embryophyta</taxon>
        <taxon>Tracheophyta</taxon>
        <taxon>Spermatophyta</taxon>
        <taxon>Magnoliopsida</taxon>
        <taxon>eudicotyledons</taxon>
        <taxon>Gunneridae</taxon>
        <taxon>Pentapetalae</taxon>
        <taxon>asterids</taxon>
        <taxon>campanulids</taxon>
        <taxon>Apiales</taxon>
        <taxon>Apiaceae</taxon>
        <taxon>Apioideae</taxon>
        <taxon>Scandiceae</taxon>
        <taxon>Daucinae</taxon>
        <taxon>Daucus</taxon>
        <taxon>Daucus sect. Daucus</taxon>
    </lineage>
</organism>
<reference evidence="2" key="2">
    <citation type="submission" date="2022-03" db="EMBL/GenBank/DDBJ databases">
        <title>Draft title - Genomic analysis of global carrot germplasm unveils the trajectory of domestication and the origin of high carotenoid orange carrot.</title>
        <authorList>
            <person name="Iorizzo M."/>
            <person name="Ellison S."/>
            <person name="Senalik D."/>
            <person name="Macko-Podgorni A."/>
            <person name="Grzebelus D."/>
            <person name="Bostan H."/>
            <person name="Rolling W."/>
            <person name="Curaba J."/>
            <person name="Simon P."/>
        </authorList>
    </citation>
    <scope>NUCLEOTIDE SEQUENCE</scope>
    <source>
        <tissue evidence="2">Leaf</tissue>
    </source>
</reference>
<keyword evidence="3" id="KW-1185">Reference proteome</keyword>
<reference evidence="2" key="1">
    <citation type="journal article" date="2016" name="Nat. Genet.">
        <title>A high-quality carrot genome assembly provides new insights into carotenoid accumulation and asterid genome evolution.</title>
        <authorList>
            <person name="Iorizzo M."/>
            <person name="Ellison S."/>
            <person name="Senalik D."/>
            <person name="Zeng P."/>
            <person name="Satapoomin P."/>
            <person name="Huang J."/>
            <person name="Bowman M."/>
            <person name="Iovene M."/>
            <person name="Sanseverino W."/>
            <person name="Cavagnaro P."/>
            <person name="Yildiz M."/>
            <person name="Macko-Podgorni A."/>
            <person name="Moranska E."/>
            <person name="Grzebelus E."/>
            <person name="Grzebelus D."/>
            <person name="Ashrafi H."/>
            <person name="Zheng Z."/>
            <person name="Cheng S."/>
            <person name="Spooner D."/>
            <person name="Van Deynze A."/>
            <person name="Simon P."/>
        </authorList>
    </citation>
    <scope>NUCLEOTIDE SEQUENCE</scope>
    <source>
        <tissue evidence="2">Leaf</tissue>
    </source>
</reference>
<protein>
    <submittedName>
        <fullName evidence="2">Uncharacterized protein</fullName>
    </submittedName>
</protein>
<evidence type="ECO:0000256" key="1">
    <source>
        <dbReference type="SAM" id="SignalP"/>
    </source>
</evidence>